<dbReference type="InterPro" id="IPR007492">
    <property type="entry name" value="LytTR_DNA-bd_dom"/>
</dbReference>
<dbReference type="KEGG" id="rhoz:GXP67_22345"/>
<dbReference type="SUPFAM" id="SSF52172">
    <property type="entry name" value="CheY-like"/>
    <property type="match status" value="1"/>
</dbReference>
<feature type="domain" description="HTH LytTR-type" evidence="3">
    <location>
        <begin position="148"/>
        <end position="255"/>
    </location>
</feature>
<organism evidence="4 5">
    <name type="scientific">Rhodocytophaga rosea</name>
    <dbReference type="NCBI Taxonomy" id="2704465"/>
    <lineage>
        <taxon>Bacteria</taxon>
        <taxon>Pseudomonadati</taxon>
        <taxon>Bacteroidota</taxon>
        <taxon>Cytophagia</taxon>
        <taxon>Cytophagales</taxon>
        <taxon>Rhodocytophagaceae</taxon>
        <taxon>Rhodocytophaga</taxon>
    </lineage>
</organism>
<dbReference type="InterPro" id="IPR011006">
    <property type="entry name" value="CheY-like_superfamily"/>
</dbReference>
<name>A0A6C0GMD2_9BACT</name>
<evidence type="ECO:0000259" key="2">
    <source>
        <dbReference type="PROSITE" id="PS50110"/>
    </source>
</evidence>
<feature type="modified residue" description="4-aspartylphosphate" evidence="1">
    <location>
        <position position="55"/>
    </location>
</feature>
<dbReference type="Gene3D" id="2.40.50.1020">
    <property type="entry name" value="LytTr DNA-binding domain"/>
    <property type="match status" value="1"/>
</dbReference>
<keyword evidence="1" id="KW-0597">Phosphoprotein</keyword>
<dbReference type="SMART" id="SM00448">
    <property type="entry name" value="REC"/>
    <property type="match status" value="1"/>
</dbReference>
<feature type="domain" description="Response regulatory" evidence="2">
    <location>
        <begin position="2"/>
        <end position="115"/>
    </location>
</feature>
<evidence type="ECO:0000313" key="5">
    <source>
        <dbReference type="Proteomes" id="UP000480178"/>
    </source>
</evidence>
<dbReference type="GO" id="GO:0000156">
    <property type="term" value="F:phosphorelay response regulator activity"/>
    <property type="evidence" value="ECO:0007669"/>
    <property type="project" value="InterPro"/>
</dbReference>
<proteinExistence type="predicted"/>
<dbReference type="AlphaFoldDB" id="A0A6C0GMD2"/>
<dbReference type="Pfam" id="PF04397">
    <property type="entry name" value="LytTR"/>
    <property type="match status" value="1"/>
</dbReference>
<dbReference type="Proteomes" id="UP000480178">
    <property type="component" value="Chromosome"/>
</dbReference>
<reference evidence="4 5" key="1">
    <citation type="submission" date="2020-01" db="EMBL/GenBank/DDBJ databases">
        <authorList>
            <person name="Kim M.K."/>
        </authorList>
    </citation>
    <scope>NUCLEOTIDE SEQUENCE [LARGE SCALE GENOMIC DNA]</scope>
    <source>
        <strain evidence="4 5">172606-1</strain>
    </source>
</reference>
<dbReference type="InterPro" id="IPR001789">
    <property type="entry name" value="Sig_transdc_resp-reg_receiver"/>
</dbReference>
<dbReference type="PANTHER" id="PTHR37299:SF1">
    <property type="entry name" value="STAGE 0 SPORULATION PROTEIN A HOMOLOG"/>
    <property type="match status" value="1"/>
</dbReference>
<evidence type="ECO:0000259" key="3">
    <source>
        <dbReference type="PROSITE" id="PS50930"/>
    </source>
</evidence>
<dbReference type="SMART" id="SM00850">
    <property type="entry name" value="LytTR"/>
    <property type="match status" value="1"/>
</dbReference>
<protein>
    <submittedName>
        <fullName evidence="4">Response regulator transcription factor</fullName>
    </submittedName>
</protein>
<dbReference type="Gene3D" id="3.40.50.2300">
    <property type="match status" value="1"/>
</dbReference>
<accession>A0A6C0GMD2</accession>
<dbReference type="FunFam" id="3.40.50.2300:FF:000361">
    <property type="entry name" value="Two-component system response regulator"/>
    <property type="match status" value="1"/>
</dbReference>
<dbReference type="Pfam" id="PF00072">
    <property type="entry name" value="Response_reg"/>
    <property type="match status" value="1"/>
</dbReference>
<dbReference type="PROSITE" id="PS50930">
    <property type="entry name" value="HTH_LYTTR"/>
    <property type="match status" value="1"/>
</dbReference>
<keyword evidence="5" id="KW-1185">Reference proteome</keyword>
<dbReference type="InterPro" id="IPR046947">
    <property type="entry name" value="LytR-like"/>
</dbReference>
<dbReference type="RefSeq" id="WP_162445174.1">
    <property type="nucleotide sequence ID" value="NZ_CP048222.1"/>
</dbReference>
<gene>
    <name evidence="4" type="ORF">GXP67_22345</name>
</gene>
<evidence type="ECO:0000313" key="4">
    <source>
        <dbReference type="EMBL" id="QHT69185.1"/>
    </source>
</evidence>
<dbReference type="PROSITE" id="PS50110">
    <property type="entry name" value="RESPONSE_REGULATORY"/>
    <property type="match status" value="1"/>
</dbReference>
<dbReference type="EMBL" id="CP048222">
    <property type="protein sequence ID" value="QHT69185.1"/>
    <property type="molecule type" value="Genomic_DNA"/>
</dbReference>
<sequence>MKVLIIEDEAPAARRLQLLLKDVDSSLEIIATTDSIISSVQWLNTNPAPDLIFMDIQLADGLSFEIFSRTTIQAPVIFTTAYDEYSLQAFKANGIDYLLKPVEISALAESIQKLNTLKEQFTRQTERKNLESLLKTLRPEQPTYKSRFLVKIGDRLIFIPSTEIAYFMAEEKIVLIITMDNKKYIADHSLDELEPMMNPKDFFRLNRQFLAHIQSIKNINQYFNGKLKLTLQPSPVQEVLVSRERASTFKRWLDV</sequence>
<dbReference type="PANTHER" id="PTHR37299">
    <property type="entry name" value="TRANSCRIPTIONAL REGULATOR-RELATED"/>
    <property type="match status" value="1"/>
</dbReference>
<evidence type="ECO:0000256" key="1">
    <source>
        <dbReference type="PROSITE-ProRule" id="PRU00169"/>
    </source>
</evidence>
<dbReference type="GO" id="GO:0003677">
    <property type="term" value="F:DNA binding"/>
    <property type="evidence" value="ECO:0007669"/>
    <property type="project" value="InterPro"/>
</dbReference>